<evidence type="ECO:0000259" key="3">
    <source>
        <dbReference type="PROSITE" id="PS50041"/>
    </source>
</evidence>
<feature type="domain" description="C-type lectin" evidence="3">
    <location>
        <begin position="98"/>
        <end position="218"/>
    </location>
</feature>
<dbReference type="Gene3D" id="3.10.100.10">
    <property type="entry name" value="Mannose-Binding Protein A, subunit A"/>
    <property type="match status" value="1"/>
</dbReference>
<keyword evidence="2" id="KW-0732">Signal</keyword>
<dbReference type="Pfam" id="PF00059">
    <property type="entry name" value="Lectin_C"/>
    <property type="match status" value="1"/>
</dbReference>
<evidence type="ECO:0000313" key="4">
    <source>
        <dbReference type="EMBL" id="KAF0311292.1"/>
    </source>
</evidence>
<dbReference type="AlphaFoldDB" id="A0A6A4XA79"/>
<dbReference type="SMART" id="SM00034">
    <property type="entry name" value="CLECT"/>
    <property type="match status" value="1"/>
</dbReference>
<dbReference type="InterPro" id="IPR016187">
    <property type="entry name" value="CTDL_fold"/>
</dbReference>
<dbReference type="InterPro" id="IPR018378">
    <property type="entry name" value="C-type_lectin_CS"/>
</dbReference>
<feature type="signal peptide" evidence="2">
    <location>
        <begin position="1"/>
        <end position="24"/>
    </location>
</feature>
<dbReference type="InterPro" id="IPR016186">
    <property type="entry name" value="C-type_lectin-like/link_sf"/>
</dbReference>
<organism evidence="4 5">
    <name type="scientific">Amphibalanus amphitrite</name>
    <name type="common">Striped barnacle</name>
    <name type="synonym">Balanus amphitrite</name>
    <dbReference type="NCBI Taxonomy" id="1232801"/>
    <lineage>
        <taxon>Eukaryota</taxon>
        <taxon>Metazoa</taxon>
        <taxon>Ecdysozoa</taxon>
        <taxon>Arthropoda</taxon>
        <taxon>Crustacea</taxon>
        <taxon>Multicrustacea</taxon>
        <taxon>Cirripedia</taxon>
        <taxon>Thoracica</taxon>
        <taxon>Thoracicalcarea</taxon>
        <taxon>Balanomorpha</taxon>
        <taxon>Balanoidea</taxon>
        <taxon>Balanidae</taxon>
        <taxon>Amphibalaninae</taxon>
        <taxon>Amphibalanus</taxon>
    </lineage>
</organism>
<name>A0A6A4XA79_AMPAM</name>
<dbReference type="PRINTS" id="PR01504">
    <property type="entry name" value="PNCREATITSAP"/>
</dbReference>
<keyword evidence="1" id="KW-1015">Disulfide bond</keyword>
<feature type="chain" id="PRO_5025532565" evidence="2">
    <location>
        <begin position="25"/>
        <end position="222"/>
    </location>
</feature>
<protein>
    <submittedName>
        <fullName evidence="4">Ladderlectin</fullName>
    </submittedName>
</protein>
<dbReference type="SUPFAM" id="SSF56436">
    <property type="entry name" value="C-type lectin-like"/>
    <property type="match status" value="1"/>
</dbReference>
<proteinExistence type="predicted"/>
<dbReference type="PROSITE" id="PS00615">
    <property type="entry name" value="C_TYPE_LECTIN_1"/>
    <property type="match status" value="1"/>
</dbReference>
<dbReference type="Proteomes" id="UP000440578">
    <property type="component" value="Unassembled WGS sequence"/>
</dbReference>
<dbReference type="PANTHER" id="PTHR22803">
    <property type="entry name" value="MANNOSE, PHOSPHOLIPASE, LECTIN RECEPTOR RELATED"/>
    <property type="match status" value="1"/>
</dbReference>
<dbReference type="EMBL" id="VIIS01000246">
    <property type="protein sequence ID" value="KAF0311292.1"/>
    <property type="molecule type" value="Genomic_DNA"/>
</dbReference>
<dbReference type="PROSITE" id="PS50041">
    <property type="entry name" value="C_TYPE_LECTIN_2"/>
    <property type="match status" value="1"/>
</dbReference>
<dbReference type="InterPro" id="IPR001304">
    <property type="entry name" value="C-type_lectin-like"/>
</dbReference>
<dbReference type="OrthoDB" id="6512817at2759"/>
<evidence type="ECO:0000256" key="1">
    <source>
        <dbReference type="ARBA" id="ARBA00023157"/>
    </source>
</evidence>
<gene>
    <name evidence="4" type="primary">LADD_0</name>
    <name evidence="4" type="ORF">FJT64_017847</name>
</gene>
<evidence type="ECO:0000256" key="2">
    <source>
        <dbReference type="SAM" id="SignalP"/>
    </source>
</evidence>
<sequence>MAITERTVLHALLLLLTRTAVCSCDHPVSPGAAVVAGLAAACSEGVRQAVQQELWTATNYSDSEGRAVDLPEGMNGLLQALHGGQSQPRECPSGWARHGDSCYLIPPQKTNWFRAHHACAVLHRGAQLASVHPDSGPFLEGMVASSGAEKAVWVGLFGSGKAAGDWVWSDGSPFDYAHWDRNQPDGGDPSCIHLGWPSYTNNLWHDNSCTVVINVLCQIKLA</sequence>
<accession>A0A6A4XA79</accession>
<comment type="caution">
    <text evidence="4">The sequence shown here is derived from an EMBL/GenBank/DDBJ whole genome shotgun (WGS) entry which is preliminary data.</text>
</comment>
<evidence type="ECO:0000313" key="5">
    <source>
        <dbReference type="Proteomes" id="UP000440578"/>
    </source>
</evidence>
<reference evidence="4 5" key="1">
    <citation type="submission" date="2019-07" db="EMBL/GenBank/DDBJ databases">
        <title>Draft genome assembly of a fouling barnacle, Amphibalanus amphitrite (Darwin, 1854): The first reference genome for Thecostraca.</title>
        <authorList>
            <person name="Kim W."/>
        </authorList>
    </citation>
    <scope>NUCLEOTIDE SEQUENCE [LARGE SCALE GENOMIC DNA]</scope>
    <source>
        <strain evidence="4">SNU_AA5</strain>
        <tissue evidence="4">Soma without cirri and trophi</tissue>
    </source>
</reference>
<dbReference type="InterPro" id="IPR050111">
    <property type="entry name" value="C-type_lectin/snaclec_domain"/>
</dbReference>
<keyword evidence="5" id="KW-1185">Reference proteome</keyword>